<dbReference type="AlphaFoldDB" id="A0A915P7V1"/>
<evidence type="ECO:0000313" key="1">
    <source>
        <dbReference type="Proteomes" id="UP000887560"/>
    </source>
</evidence>
<reference evidence="2" key="1">
    <citation type="submission" date="2022-11" db="UniProtKB">
        <authorList>
            <consortium name="WormBaseParasite"/>
        </authorList>
    </citation>
    <scope>IDENTIFICATION</scope>
</reference>
<accession>A0A915P7V1</accession>
<evidence type="ECO:0000313" key="2">
    <source>
        <dbReference type="WBParaSite" id="scf7180000423835.g11712"/>
    </source>
</evidence>
<dbReference type="Proteomes" id="UP000887560">
    <property type="component" value="Unplaced"/>
</dbReference>
<sequence>MKVGKLLEVKNKVIRKLHQSTQELVQEVRVKDESVEQLKIQVLEKNAIIDMLKDQMKRKDKNYRCVLDENDKLSKEIEKSSQDNGEINMNESIKKKRIPVYEQEEFWTMISTNHLTHKT</sequence>
<keyword evidence="1" id="KW-1185">Reference proteome</keyword>
<proteinExistence type="predicted"/>
<dbReference type="WBParaSite" id="scf7180000423835.g11712">
    <property type="protein sequence ID" value="scf7180000423835.g11712"/>
    <property type="gene ID" value="scf7180000423835.g11712"/>
</dbReference>
<name>A0A915P7V1_9BILA</name>
<protein>
    <submittedName>
        <fullName evidence="2">Uncharacterized protein</fullName>
    </submittedName>
</protein>
<organism evidence="1 2">
    <name type="scientific">Meloidogyne floridensis</name>
    <dbReference type="NCBI Taxonomy" id="298350"/>
    <lineage>
        <taxon>Eukaryota</taxon>
        <taxon>Metazoa</taxon>
        <taxon>Ecdysozoa</taxon>
        <taxon>Nematoda</taxon>
        <taxon>Chromadorea</taxon>
        <taxon>Rhabditida</taxon>
        <taxon>Tylenchina</taxon>
        <taxon>Tylenchomorpha</taxon>
        <taxon>Tylenchoidea</taxon>
        <taxon>Meloidogynidae</taxon>
        <taxon>Meloidogyninae</taxon>
        <taxon>Meloidogyne</taxon>
    </lineage>
</organism>